<evidence type="ECO:0000313" key="2">
    <source>
        <dbReference type="EMBL" id="WOE74646.1"/>
    </source>
</evidence>
<name>A0AA97F716_9SPHN</name>
<reference evidence="2 3" key="1">
    <citation type="submission" date="2023-10" db="EMBL/GenBank/DDBJ databases">
        <title>Complete genome sequence of a Sphingomonadaceae bacterium.</title>
        <authorList>
            <person name="Yan C."/>
        </authorList>
    </citation>
    <scope>NUCLEOTIDE SEQUENCE [LARGE SCALE GENOMIC DNA]</scope>
    <source>
        <strain evidence="2 3">SCSIO 66989</strain>
    </source>
</reference>
<dbReference type="AlphaFoldDB" id="A0AA97F716"/>
<keyword evidence="3" id="KW-1185">Reference proteome</keyword>
<sequence>MSENTPKSGGDFDLNQPTIISLLYLGSLLTGITSIIGVVLAFIWKSEAAGSWEESHFTYHIYTFVIGTIAGIVAFILSFVIIGIFLFPLILVWFIVRSVKPLLAAQKQQPMPDPKTLLF</sequence>
<dbReference type="EMBL" id="CP136594">
    <property type="protein sequence ID" value="WOE74646.1"/>
    <property type="molecule type" value="Genomic_DNA"/>
</dbReference>
<dbReference type="RefSeq" id="WP_317080906.1">
    <property type="nucleotide sequence ID" value="NZ_CP136594.1"/>
</dbReference>
<feature type="transmembrane region" description="Helical" evidence="1">
    <location>
        <begin position="64"/>
        <end position="96"/>
    </location>
</feature>
<proteinExistence type="predicted"/>
<accession>A0AA97F716</accession>
<feature type="transmembrane region" description="Helical" evidence="1">
    <location>
        <begin position="21"/>
        <end position="44"/>
    </location>
</feature>
<dbReference type="Proteomes" id="UP001302429">
    <property type="component" value="Chromosome"/>
</dbReference>
<keyword evidence="1" id="KW-0812">Transmembrane</keyword>
<evidence type="ECO:0000313" key="3">
    <source>
        <dbReference type="Proteomes" id="UP001302429"/>
    </source>
</evidence>
<evidence type="ECO:0008006" key="4">
    <source>
        <dbReference type="Google" id="ProtNLM"/>
    </source>
</evidence>
<organism evidence="2 3">
    <name type="scientific">Alterisphingorhabdus coralli</name>
    <dbReference type="NCBI Taxonomy" id="3071408"/>
    <lineage>
        <taxon>Bacteria</taxon>
        <taxon>Pseudomonadati</taxon>
        <taxon>Pseudomonadota</taxon>
        <taxon>Alphaproteobacteria</taxon>
        <taxon>Sphingomonadales</taxon>
        <taxon>Sphingomonadaceae</taxon>
        <taxon>Alterisphingorhabdus (ex Yan et al. 2024)</taxon>
    </lineage>
</organism>
<keyword evidence="1" id="KW-0472">Membrane</keyword>
<dbReference type="KEGG" id="acoa:RB602_12435"/>
<keyword evidence="1" id="KW-1133">Transmembrane helix</keyword>
<gene>
    <name evidence="2" type="ORF">RB602_12435</name>
</gene>
<protein>
    <recommendedName>
        <fullName evidence="4">DUF4870 domain-containing protein</fullName>
    </recommendedName>
</protein>
<evidence type="ECO:0000256" key="1">
    <source>
        <dbReference type="SAM" id="Phobius"/>
    </source>
</evidence>